<dbReference type="PANTHER" id="PTHR43784:SF2">
    <property type="entry name" value="GDSL-LIKE LIPASE_ACYLHYDROLASE, PUTATIVE (AFU_ORTHOLOGUE AFUA_2G00820)-RELATED"/>
    <property type="match status" value="1"/>
</dbReference>
<dbReference type="CDD" id="cd01830">
    <property type="entry name" value="XynE_like"/>
    <property type="match status" value="1"/>
</dbReference>
<evidence type="ECO:0000313" key="3">
    <source>
        <dbReference type="EMBL" id="KKW91789.1"/>
    </source>
</evidence>
<keyword evidence="4" id="KW-1185">Reference proteome</keyword>
<dbReference type="SUPFAM" id="SSF52266">
    <property type="entry name" value="SGNH hydrolase"/>
    <property type="match status" value="1"/>
</dbReference>
<dbReference type="InterPro" id="IPR013830">
    <property type="entry name" value="SGNH_hydro"/>
</dbReference>
<feature type="signal peptide" evidence="1">
    <location>
        <begin position="1"/>
        <end position="22"/>
    </location>
</feature>
<accession>A0A0M3ATD6</accession>
<sequence length="411" mass="43716">MRLHLTHCLLPLAAFVTAPALAAPCAGQWVAAWTSAQMVPTGDNALAPGMLADATLRQIVRPSVAGSQVRVRLSNLAGTSALHVEGASLARALRPGAAAVDGRTIVPLRFDGHADVVIPAGADYLSDPVVLPVKAFDDLAVSIRYGKEPSVQTSHPGSRATSWLLKGDHLADAGMAGAQPVEHWFSLAALEVERCTLTQVIVALGDSITDGRGATTDGNDRWTDNLARRLQADPKRRHMAIVNQGIGGNRLLQDGLGPNALARLDRDVLAQPGVRALILLEGINDIGTLTREAPASAADHAELVKRMTGAYRQIIARARSRGIKVIGGTILPFVGNGYYHPDAANEADRQAVNQWIRTPGHFDAVIDFDRALRDPAWPDRLLPRYDSGDGLHPSPAGYRAMADAIPLGLFP</sequence>
<dbReference type="GO" id="GO:0016788">
    <property type="term" value="F:hydrolase activity, acting on ester bonds"/>
    <property type="evidence" value="ECO:0007669"/>
    <property type="project" value="UniProtKB-ARBA"/>
</dbReference>
<protein>
    <submittedName>
        <fullName evidence="3">GDSL family lipase</fullName>
    </submittedName>
</protein>
<dbReference type="Proteomes" id="UP000033874">
    <property type="component" value="Unassembled WGS sequence"/>
</dbReference>
<evidence type="ECO:0000259" key="2">
    <source>
        <dbReference type="Pfam" id="PF13472"/>
    </source>
</evidence>
<keyword evidence="1" id="KW-0732">Signal</keyword>
<dbReference type="PANTHER" id="PTHR43784">
    <property type="entry name" value="GDSL-LIKE LIPASE/ACYLHYDROLASE, PUTATIVE (AFU_ORTHOLOGUE AFUA_2G00820)-RELATED"/>
    <property type="match status" value="1"/>
</dbReference>
<organism evidence="3 4">
    <name type="scientific">Sphingobium chungbukense</name>
    <dbReference type="NCBI Taxonomy" id="56193"/>
    <lineage>
        <taxon>Bacteria</taxon>
        <taxon>Pseudomonadati</taxon>
        <taxon>Pseudomonadota</taxon>
        <taxon>Alphaproteobacteria</taxon>
        <taxon>Sphingomonadales</taxon>
        <taxon>Sphingomonadaceae</taxon>
        <taxon>Sphingobium</taxon>
    </lineage>
</organism>
<dbReference type="InterPro" id="IPR036514">
    <property type="entry name" value="SGNH_hydro_sf"/>
</dbReference>
<feature type="chain" id="PRO_5005650750" evidence="1">
    <location>
        <begin position="23"/>
        <end position="411"/>
    </location>
</feature>
<reference evidence="3 4" key="1">
    <citation type="submission" date="2015-04" db="EMBL/GenBank/DDBJ databases">
        <title>Genome sequence of aromatic hydrocarbons-degrading Sphingobium chungbukense DJ77.</title>
        <authorList>
            <person name="Kim Y.-C."/>
            <person name="Chae J.-C."/>
        </authorList>
    </citation>
    <scope>NUCLEOTIDE SEQUENCE [LARGE SCALE GENOMIC DNA]</scope>
    <source>
        <strain evidence="3 4">DJ77</strain>
    </source>
</reference>
<dbReference type="InterPro" id="IPR053140">
    <property type="entry name" value="GDSL_Rv0518-like"/>
</dbReference>
<dbReference type="AlphaFoldDB" id="A0A0M3ATD6"/>
<dbReference type="Gene3D" id="3.40.50.1110">
    <property type="entry name" value="SGNH hydrolase"/>
    <property type="match status" value="1"/>
</dbReference>
<dbReference type="Pfam" id="PF13472">
    <property type="entry name" value="Lipase_GDSL_2"/>
    <property type="match status" value="1"/>
</dbReference>
<comment type="caution">
    <text evidence="3">The sequence shown here is derived from an EMBL/GenBank/DDBJ whole genome shotgun (WGS) entry which is preliminary data.</text>
</comment>
<evidence type="ECO:0000313" key="4">
    <source>
        <dbReference type="Proteomes" id="UP000033874"/>
    </source>
</evidence>
<feature type="domain" description="SGNH hydrolase-type esterase" evidence="2">
    <location>
        <begin position="203"/>
        <end position="400"/>
    </location>
</feature>
<dbReference type="STRING" id="56193.YP76_11750"/>
<proteinExistence type="predicted"/>
<dbReference type="EMBL" id="LBIC01000005">
    <property type="protein sequence ID" value="KKW91789.1"/>
    <property type="molecule type" value="Genomic_DNA"/>
</dbReference>
<evidence type="ECO:0000256" key="1">
    <source>
        <dbReference type="SAM" id="SignalP"/>
    </source>
</evidence>
<gene>
    <name evidence="3" type="ORF">YP76_11750</name>
</gene>
<name>A0A0M3ATD6_9SPHN</name>
<dbReference type="RefSeq" id="WP_046763798.1">
    <property type="nucleotide sequence ID" value="NZ_LBIC01000005.1"/>
</dbReference>
<dbReference type="PATRIC" id="fig|56193.3.peg.2442"/>